<evidence type="ECO:0000313" key="2">
    <source>
        <dbReference type="EMBL" id="MBB4892045.1"/>
    </source>
</evidence>
<comment type="caution">
    <text evidence="2">The sequence shown here is derived from an EMBL/GenBank/DDBJ whole genome shotgun (WGS) entry which is preliminary data.</text>
</comment>
<feature type="compositionally biased region" description="Low complexity" evidence="1">
    <location>
        <begin position="141"/>
        <end position="176"/>
    </location>
</feature>
<gene>
    <name evidence="2" type="ORF">FHS39_001045</name>
</gene>
<sequence>MATTQDIRKAATDTAFAAAGVADITAEKIGHLVAEAPSRFEQLRNTDPKALGEKVTQRAKETQATVTTKVTAFVGTLDTDVKKLGQTAQEIALQGVGQAVTVAAKAGETFDKLAERGRTAVQNWRGEAAEELNEIAVAVEPATEPAAAEQQAQDDAGATGDDAKPAAARRTAAARKPAAKKPEAKDGAEQ</sequence>
<dbReference type="AlphaFoldDB" id="A0A7W7LKS0"/>
<proteinExistence type="predicted"/>
<dbReference type="Proteomes" id="UP000556084">
    <property type="component" value="Unassembled WGS sequence"/>
</dbReference>
<evidence type="ECO:0000256" key="1">
    <source>
        <dbReference type="SAM" id="MobiDB-lite"/>
    </source>
</evidence>
<feature type="compositionally biased region" description="Basic and acidic residues" evidence="1">
    <location>
        <begin position="180"/>
        <end position="190"/>
    </location>
</feature>
<protein>
    <submittedName>
        <fullName evidence="2">Gas vesicle protein</fullName>
    </submittedName>
</protein>
<organism evidence="2 3">
    <name type="scientific">Streptomyces olivoverticillatus</name>
    <dbReference type="NCBI Taxonomy" id="66427"/>
    <lineage>
        <taxon>Bacteria</taxon>
        <taxon>Bacillati</taxon>
        <taxon>Actinomycetota</taxon>
        <taxon>Actinomycetes</taxon>
        <taxon>Kitasatosporales</taxon>
        <taxon>Streptomycetaceae</taxon>
        <taxon>Streptomyces</taxon>
    </lineage>
</organism>
<feature type="region of interest" description="Disordered" evidence="1">
    <location>
        <begin position="141"/>
        <end position="190"/>
    </location>
</feature>
<keyword evidence="3" id="KW-1185">Reference proteome</keyword>
<dbReference type="EMBL" id="JACHJH010000001">
    <property type="protein sequence ID" value="MBB4892045.1"/>
    <property type="molecule type" value="Genomic_DNA"/>
</dbReference>
<reference evidence="2 3" key="1">
    <citation type="submission" date="2020-08" db="EMBL/GenBank/DDBJ databases">
        <title>Genomic Encyclopedia of Type Strains, Phase III (KMG-III): the genomes of soil and plant-associated and newly described type strains.</title>
        <authorList>
            <person name="Whitman W."/>
        </authorList>
    </citation>
    <scope>NUCLEOTIDE SEQUENCE [LARGE SCALE GENOMIC DNA]</scope>
    <source>
        <strain evidence="2 3">CECT 3266</strain>
    </source>
</reference>
<name>A0A7W7LKS0_9ACTN</name>
<evidence type="ECO:0000313" key="3">
    <source>
        <dbReference type="Proteomes" id="UP000556084"/>
    </source>
</evidence>
<dbReference type="RefSeq" id="WP_184346525.1">
    <property type="nucleotide sequence ID" value="NZ_JACHJH010000001.1"/>
</dbReference>
<accession>A0A7W7LKS0</accession>